<dbReference type="InterPro" id="IPR003111">
    <property type="entry name" value="Lon_prtase_N"/>
</dbReference>
<protein>
    <recommendedName>
        <fullName evidence="1">Lon N-terminal domain-containing protein</fullName>
    </recommendedName>
</protein>
<evidence type="ECO:0000259" key="1">
    <source>
        <dbReference type="PROSITE" id="PS51787"/>
    </source>
</evidence>
<gene>
    <name evidence="2" type="ORF">MasN3_43980</name>
</gene>
<dbReference type="Proteomes" id="UP001163336">
    <property type="component" value="Chromosome"/>
</dbReference>
<evidence type="ECO:0000313" key="3">
    <source>
        <dbReference type="Proteomes" id="UP001163336"/>
    </source>
</evidence>
<dbReference type="InterPro" id="IPR015947">
    <property type="entry name" value="PUA-like_sf"/>
</dbReference>
<organism evidence="2 3">
    <name type="scientific">Massilia varians</name>
    <dbReference type="NCBI Taxonomy" id="457921"/>
    <lineage>
        <taxon>Bacteria</taxon>
        <taxon>Pseudomonadati</taxon>
        <taxon>Pseudomonadota</taxon>
        <taxon>Betaproteobacteria</taxon>
        <taxon>Burkholderiales</taxon>
        <taxon>Oxalobacteraceae</taxon>
        <taxon>Telluria group</taxon>
        <taxon>Massilia</taxon>
    </lineage>
</organism>
<feature type="domain" description="Lon N-terminal" evidence="1">
    <location>
        <begin position="7"/>
        <end position="206"/>
    </location>
</feature>
<dbReference type="PANTHER" id="PTHR46732:SF8">
    <property type="entry name" value="ATP-DEPENDENT PROTEASE LA (LON) DOMAIN PROTEIN"/>
    <property type="match status" value="1"/>
</dbReference>
<dbReference type="Pfam" id="PF02190">
    <property type="entry name" value="LON_substr_bdg"/>
    <property type="match status" value="1"/>
</dbReference>
<dbReference type="PANTHER" id="PTHR46732">
    <property type="entry name" value="ATP-DEPENDENT PROTEASE LA (LON) DOMAIN PROTEIN"/>
    <property type="match status" value="1"/>
</dbReference>
<dbReference type="Gene3D" id="1.10.4060.10">
    <property type="entry name" value="BPP1347 like domain"/>
    <property type="match status" value="1"/>
</dbReference>
<dbReference type="Gene3D" id="2.30.130.40">
    <property type="entry name" value="LON domain-like"/>
    <property type="match status" value="1"/>
</dbReference>
<keyword evidence="3" id="KW-1185">Reference proteome</keyword>
<dbReference type="PROSITE" id="PS51787">
    <property type="entry name" value="LON_N"/>
    <property type="match status" value="1"/>
</dbReference>
<reference evidence="2" key="1">
    <citation type="submission" date="2022-11" db="EMBL/GenBank/DDBJ databases">
        <title>Isolation and characterization of PLA-degrading bacterium Massilia sp. from Antarctic soil.</title>
        <authorList>
            <person name="Sato K."/>
            <person name="Gomez-Fuentes C."/>
            <person name="Ahmad S.A."/>
            <person name="Zulkharnain A."/>
        </authorList>
    </citation>
    <scope>NUCLEOTIDE SEQUENCE</scope>
    <source>
        <strain evidence="2">N-3</strain>
    </source>
</reference>
<dbReference type="InterPro" id="IPR046336">
    <property type="entry name" value="Lon_prtase_N_sf"/>
</dbReference>
<dbReference type="EMBL" id="AP026966">
    <property type="protein sequence ID" value="BDT60904.1"/>
    <property type="molecule type" value="Genomic_DNA"/>
</dbReference>
<sequence length="210" mass="23492">MMDIMSTISMPLFPLSTVLFPDGVLPLQVFEVRYLDMISRCLTEDAPFGVVLLTHGHEVRQPDGEPERFAAAGTIASVTETTSTSPGLLQVLCRGGSRFTVVTAEQRLNGLWMAEAELVEDDHDVKVPSELQGASDALDRVLSSLHDVPRHRWPVQPPFRLDDCGWVANRWCELLPLPNQQKHHMLMLDNPVIRLELLHDVLDEHGLITS</sequence>
<accession>A0ABN6TLP2</accession>
<dbReference type="SMART" id="SM00464">
    <property type="entry name" value="LON"/>
    <property type="match status" value="1"/>
</dbReference>
<evidence type="ECO:0000313" key="2">
    <source>
        <dbReference type="EMBL" id="BDT60904.1"/>
    </source>
</evidence>
<proteinExistence type="predicted"/>
<name>A0ABN6TLP2_9BURK</name>
<dbReference type="SUPFAM" id="SSF88697">
    <property type="entry name" value="PUA domain-like"/>
    <property type="match status" value="1"/>
</dbReference>